<name>A0A0K1Q0J1_9BACT</name>
<organism evidence="1 2">
    <name type="scientific">Labilithrix luteola</name>
    <dbReference type="NCBI Taxonomy" id="1391654"/>
    <lineage>
        <taxon>Bacteria</taxon>
        <taxon>Pseudomonadati</taxon>
        <taxon>Myxococcota</taxon>
        <taxon>Polyangia</taxon>
        <taxon>Polyangiales</taxon>
        <taxon>Labilitrichaceae</taxon>
        <taxon>Labilithrix</taxon>
    </lineage>
</organism>
<sequence>MDWSDIGRIVAHGDRDWLVEQVANGHLVRCEYGLYLKRVKGRVTADIRSPRIAKCTFHDGSSGCTIAATRRPATCNFYVCESAFEEGTKSGAAREVDSARKVHDDLVNTFVSWDAELTQRIRTNWPEGPPYDAAFFDWLGEAFVELRARA</sequence>
<dbReference type="STRING" id="1391654.AKJ09_05954"/>
<accession>A0A0K1Q0J1</accession>
<proteinExistence type="predicted"/>
<reference evidence="1 2" key="1">
    <citation type="submission" date="2015-08" db="EMBL/GenBank/DDBJ databases">
        <authorList>
            <person name="Babu N.S."/>
            <person name="Beckwith C.J."/>
            <person name="Beseler K.G."/>
            <person name="Brison A."/>
            <person name="Carone J.V."/>
            <person name="Caskin T.P."/>
            <person name="Diamond M."/>
            <person name="Durham M.E."/>
            <person name="Foxe J.M."/>
            <person name="Go M."/>
            <person name="Henderson B.A."/>
            <person name="Jones I.B."/>
            <person name="McGettigan J.A."/>
            <person name="Micheletti S.J."/>
            <person name="Nasrallah M.E."/>
            <person name="Ortiz D."/>
            <person name="Piller C.R."/>
            <person name="Privatt S.R."/>
            <person name="Schneider S.L."/>
            <person name="Sharp S."/>
            <person name="Smith T.C."/>
            <person name="Stanton J.D."/>
            <person name="Ullery H.E."/>
            <person name="Wilson R.J."/>
            <person name="Serrano M.G."/>
            <person name="Buck G."/>
            <person name="Lee V."/>
            <person name="Wang Y."/>
            <person name="Carvalho R."/>
            <person name="Voegtly L."/>
            <person name="Shi R."/>
            <person name="Duckworth R."/>
            <person name="Johnson A."/>
            <person name="Loviza R."/>
            <person name="Walstead R."/>
            <person name="Shah Z."/>
            <person name="Kiflezghi M."/>
            <person name="Wade K."/>
            <person name="Ball S.L."/>
            <person name="Bradley K.W."/>
            <person name="Asai D.J."/>
            <person name="Bowman C.A."/>
            <person name="Russell D.A."/>
            <person name="Pope W.H."/>
            <person name="Jacobs-Sera D."/>
            <person name="Hendrix R.W."/>
            <person name="Hatfull G.F."/>
        </authorList>
    </citation>
    <scope>NUCLEOTIDE SEQUENCE [LARGE SCALE GENOMIC DNA]</scope>
    <source>
        <strain evidence="1 2">DSM 27648</strain>
    </source>
</reference>
<protein>
    <submittedName>
        <fullName evidence="1">Uncharacterized protein</fullName>
    </submittedName>
</protein>
<evidence type="ECO:0000313" key="1">
    <source>
        <dbReference type="EMBL" id="AKU99290.1"/>
    </source>
</evidence>
<gene>
    <name evidence="1" type="ORF">AKJ09_05954</name>
</gene>
<keyword evidence="2" id="KW-1185">Reference proteome</keyword>
<dbReference type="EMBL" id="CP012333">
    <property type="protein sequence ID" value="AKU99290.1"/>
    <property type="molecule type" value="Genomic_DNA"/>
</dbReference>
<dbReference type="Proteomes" id="UP000064967">
    <property type="component" value="Chromosome"/>
</dbReference>
<dbReference type="KEGG" id="llu:AKJ09_05954"/>
<evidence type="ECO:0000313" key="2">
    <source>
        <dbReference type="Proteomes" id="UP000064967"/>
    </source>
</evidence>
<dbReference type="AlphaFoldDB" id="A0A0K1Q0J1"/>